<keyword evidence="1" id="KW-1133">Transmembrane helix</keyword>
<dbReference type="PROSITE" id="PS50850">
    <property type="entry name" value="MFS"/>
    <property type="match status" value="1"/>
</dbReference>
<feature type="non-terminal residue" evidence="3">
    <location>
        <position position="412"/>
    </location>
</feature>
<dbReference type="InterPro" id="IPR020846">
    <property type="entry name" value="MFS_dom"/>
</dbReference>
<evidence type="ECO:0000313" key="3">
    <source>
        <dbReference type="EMBL" id="SVA20615.1"/>
    </source>
</evidence>
<proteinExistence type="predicted"/>
<feature type="domain" description="Major facilitator superfamily (MFS) profile" evidence="2">
    <location>
        <begin position="15"/>
        <end position="412"/>
    </location>
</feature>
<evidence type="ECO:0000256" key="1">
    <source>
        <dbReference type="SAM" id="Phobius"/>
    </source>
</evidence>
<feature type="transmembrane region" description="Helical" evidence="1">
    <location>
        <begin position="235"/>
        <end position="256"/>
    </location>
</feature>
<dbReference type="InterPro" id="IPR011701">
    <property type="entry name" value="MFS"/>
</dbReference>
<dbReference type="Gene3D" id="1.20.1250.20">
    <property type="entry name" value="MFS general substrate transporter like domains"/>
    <property type="match status" value="1"/>
</dbReference>
<dbReference type="AlphaFoldDB" id="A0A381TX86"/>
<evidence type="ECO:0000259" key="2">
    <source>
        <dbReference type="PROSITE" id="PS50850"/>
    </source>
</evidence>
<accession>A0A381TX86</accession>
<feature type="transmembrane region" description="Helical" evidence="1">
    <location>
        <begin position="106"/>
        <end position="125"/>
    </location>
</feature>
<protein>
    <recommendedName>
        <fullName evidence="2">Major facilitator superfamily (MFS) profile domain-containing protein</fullName>
    </recommendedName>
</protein>
<dbReference type="Pfam" id="PF07690">
    <property type="entry name" value="MFS_1"/>
    <property type="match status" value="1"/>
</dbReference>
<feature type="transmembrane region" description="Helical" evidence="1">
    <location>
        <begin position="175"/>
        <end position="194"/>
    </location>
</feature>
<keyword evidence="1" id="KW-0812">Transmembrane</keyword>
<feature type="transmembrane region" description="Helical" evidence="1">
    <location>
        <begin position="268"/>
        <end position="287"/>
    </location>
</feature>
<feature type="transmembrane region" description="Helical" evidence="1">
    <location>
        <begin position="390"/>
        <end position="408"/>
    </location>
</feature>
<name>A0A381TX86_9ZZZZ</name>
<organism evidence="3">
    <name type="scientific">marine metagenome</name>
    <dbReference type="NCBI Taxonomy" id="408172"/>
    <lineage>
        <taxon>unclassified sequences</taxon>
        <taxon>metagenomes</taxon>
        <taxon>ecological metagenomes</taxon>
    </lineage>
</organism>
<keyword evidence="1" id="KW-0472">Membrane</keyword>
<feature type="non-terminal residue" evidence="3">
    <location>
        <position position="1"/>
    </location>
</feature>
<feature type="transmembrane region" description="Helical" evidence="1">
    <location>
        <begin position="50"/>
        <end position="69"/>
    </location>
</feature>
<sequence length="412" mass="45889">MEDKSNQAFLGWRMVVIALSIDFFAVGFSFQSYPVIQLLIKKEMGLSTLMTTSTIPAFLLLSSLLLPFVGKLLDVFSIRKVLLSGALVYGISLISLYFSFNFLTFILIFAIPIAIGVALLGNLSVSKLITQWFNKKVGRAIGIASVGVSFAGFVIPNLTHYLLFSMGFSWREVYFLFGSFILIFIVPLIWVFVIDSPKLVNQQPDGKNDKKRDTEDFSDSGVDWSIKDLLKDKNFWLLSLVFSLQFCSMMAVLAHIPFYAEQRGWESYAAFIFSMYAIPAVISKLVFGWLVERKLDPRAGVSISLLIQTTGILLISTTNSPNELAVVFAFFGFGLGAALPMSNILFSRIYTPKSFGRSRGLAQPMIVPFQVSGTPLAAFLFDLYGNYDLAFSLLAGCAFLGIFLVWFLRLPN</sequence>
<dbReference type="InterPro" id="IPR036259">
    <property type="entry name" value="MFS_trans_sf"/>
</dbReference>
<reference evidence="3" key="1">
    <citation type="submission" date="2018-05" db="EMBL/GenBank/DDBJ databases">
        <authorList>
            <person name="Lanie J.A."/>
            <person name="Ng W.-L."/>
            <person name="Kazmierczak K.M."/>
            <person name="Andrzejewski T.M."/>
            <person name="Davidsen T.M."/>
            <person name="Wayne K.J."/>
            <person name="Tettelin H."/>
            <person name="Glass J.I."/>
            <person name="Rusch D."/>
            <person name="Podicherti R."/>
            <person name="Tsui H.-C.T."/>
            <person name="Winkler M.E."/>
        </authorList>
    </citation>
    <scope>NUCLEOTIDE SEQUENCE</scope>
</reference>
<dbReference type="PANTHER" id="PTHR11360:SF290">
    <property type="entry name" value="MONOCARBOXYLATE MFS PERMEASE"/>
    <property type="match status" value="1"/>
</dbReference>
<dbReference type="PANTHER" id="PTHR11360">
    <property type="entry name" value="MONOCARBOXYLATE TRANSPORTER"/>
    <property type="match status" value="1"/>
</dbReference>
<feature type="transmembrane region" description="Helical" evidence="1">
    <location>
        <begin position="81"/>
        <end position="100"/>
    </location>
</feature>
<gene>
    <name evidence="3" type="ORF">METZ01_LOCUS73469</name>
</gene>
<dbReference type="GO" id="GO:0022857">
    <property type="term" value="F:transmembrane transporter activity"/>
    <property type="evidence" value="ECO:0007669"/>
    <property type="project" value="InterPro"/>
</dbReference>
<feature type="transmembrane region" description="Helical" evidence="1">
    <location>
        <begin position="12"/>
        <end position="30"/>
    </location>
</feature>
<dbReference type="EMBL" id="UINC01005328">
    <property type="protein sequence ID" value="SVA20615.1"/>
    <property type="molecule type" value="Genomic_DNA"/>
</dbReference>
<dbReference type="SUPFAM" id="SSF103473">
    <property type="entry name" value="MFS general substrate transporter"/>
    <property type="match status" value="1"/>
</dbReference>
<dbReference type="InterPro" id="IPR050327">
    <property type="entry name" value="Proton-linked_MCT"/>
</dbReference>
<feature type="transmembrane region" description="Helical" evidence="1">
    <location>
        <begin position="299"/>
        <end position="318"/>
    </location>
</feature>
<feature type="transmembrane region" description="Helical" evidence="1">
    <location>
        <begin position="137"/>
        <end position="155"/>
    </location>
</feature>
<feature type="transmembrane region" description="Helical" evidence="1">
    <location>
        <begin position="366"/>
        <end position="384"/>
    </location>
</feature>
<feature type="transmembrane region" description="Helical" evidence="1">
    <location>
        <begin position="324"/>
        <end position="346"/>
    </location>
</feature>